<name>A0A1G1VQV3_9BACT</name>
<dbReference type="GO" id="GO:0004825">
    <property type="term" value="F:methionine-tRNA ligase activity"/>
    <property type="evidence" value="ECO:0007669"/>
    <property type="project" value="UniProtKB-EC"/>
</dbReference>
<dbReference type="InterPro" id="IPR051270">
    <property type="entry name" value="Tyrosine-tRNA_ligase_regulator"/>
</dbReference>
<keyword evidence="10" id="KW-0067">ATP-binding</keyword>
<evidence type="ECO:0000256" key="14">
    <source>
        <dbReference type="ARBA" id="ARBA00030904"/>
    </source>
</evidence>
<dbReference type="InterPro" id="IPR002547">
    <property type="entry name" value="tRNA-bd_dom"/>
</dbReference>
<comment type="subcellular location">
    <subcellularLocation>
        <location evidence="2">Cytoplasm</location>
    </subcellularLocation>
</comment>
<evidence type="ECO:0000256" key="2">
    <source>
        <dbReference type="ARBA" id="ARBA00004496"/>
    </source>
</evidence>
<gene>
    <name evidence="18" type="ORF">A2786_00430</name>
</gene>
<evidence type="ECO:0000256" key="1">
    <source>
        <dbReference type="ARBA" id="ARBA00003314"/>
    </source>
</evidence>
<dbReference type="InterPro" id="IPR012340">
    <property type="entry name" value="NA-bd_OB-fold"/>
</dbReference>
<evidence type="ECO:0000256" key="5">
    <source>
        <dbReference type="ARBA" id="ARBA00018753"/>
    </source>
</evidence>
<comment type="function">
    <text evidence="1">Is required not only for elongation of protein synthesis but also for the initiation of all mRNA translation through initiator tRNA(fMet) aminoacylation.</text>
</comment>
<evidence type="ECO:0000256" key="8">
    <source>
        <dbReference type="ARBA" id="ARBA00022598"/>
    </source>
</evidence>
<dbReference type="EMBL" id="MHCJ01000006">
    <property type="protein sequence ID" value="OGY17779.1"/>
    <property type="molecule type" value="Genomic_DNA"/>
</dbReference>
<keyword evidence="12" id="KW-0648">Protein biosynthesis</keyword>
<organism evidence="18 19">
    <name type="scientific">Candidatus Chisholmbacteria bacterium RIFCSPHIGHO2_01_FULL_52_32</name>
    <dbReference type="NCBI Taxonomy" id="1797591"/>
    <lineage>
        <taxon>Bacteria</taxon>
        <taxon>Candidatus Chisholmiibacteriota</taxon>
    </lineage>
</organism>
<dbReference type="AlphaFoldDB" id="A0A1G1VQV3"/>
<feature type="domain" description="TRNA-binding" evidence="17">
    <location>
        <begin position="9"/>
        <end position="110"/>
    </location>
</feature>
<dbReference type="EC" id="6.1.1.10" evidence="4"/>
<evidence type="ECO:0000256" key="9">
    <source>
        <dbReference type="ARBA" id="ARBA00022741"/>
    </source>
</evidence>
<evidence type="ECO:0000256" key="4">
    <source>
        <dbReference type="ARBA" id="ARBA00012838"/>
    </source>
</evidence>
<dbReference type="PANTHER" id="PTHR11586">
    <property type="entry name" value="TRNA-AMINOACYLATION COFACTOR ARC1 FAMILY MEMBER"/>
    <property type="match status" value="1"/>
</dbReference>
<dbReference type="PROSITE" id="PS50886">
    <property type="entry name" value="TRBD"/>
    <property type="match status" value="1"/>
</dbReference>
<protein>
    <recommendedName>
        <fullName evidence="5">Methionine--tRNA ligase</fullName>
        <ecNumber evidence="4">6.1.1.10</ecNumber>
    </recommendedName>
    <alternativeName>
        <fullName evidence="14">Methionyl-tRNA synthetase</fullName>
    </alternativeName>
</protein>
<evidence type="ECO:0000313" key="18">
    <source>
        <dbReference type="EMBL" id="OGY17779.1"/>
    </source>
</evidence>
<dbReference type="FunFam" id="2.40.50.140:FF:000042">
    <property type="entry name" value="Methionine--tRNA ligase"/>
    <property type="match status" value="1"/>
</dbReference>
<comment type="subunit">
    <text evidence="3">Homodimer.</text>
</comment>
<dbReference type="SUPFAM" id="SSF50249">
    <property type="entry name" value="Nucleic acid-binding proteins"/>
    <property type="match status" value="1"/>
</dbReference>
<evidence type="ECO:0000256" key="10">
    <source>
        <dbReference type="ARBA" id="ARBA00022840"/>
    </source>
</evidence>
<evidence type="ECO:0000256" key="15">
    <source>
        <dbReference type="ARBA" id="ARBA00047364"/>
    </source>
</evidence>
<keyword evidence="11 16" id="KW-0694">RNA-binding</keyword>
<comment type="catalytic activity">
    <reaction evidence="15">
        <text>tRNA(Met) + L-methionine + ATP = L-methionyl-tRNA(Met) + AMP + diphosphate</text>
        <dbReference type="Rhea" id="RHEA:13481"/>
        <dbReference type="Rhea" id="RHEA-COMP:9667"/>
        <dbReference type="Rhea" id="RHEA-COMP:9698"/>
        <dbReference type="ChEBI" id="CHEBI:30616"/>
        <dbReference type="ChEBI" id="CHEBI:33019"/>
        <dbReference type="ChEBI" id="CHEBI:57844"/>
        <dbReference type="ChEBI" id="CHEBI:78442"/>
        <dbReference type="ChEBI" id="CHEBI:78530"/>
        <dbReference type="ChEBI" id="CHEBI:456215"/>
        <dbReference type="EC" id="6.1.1.10"/>
    </reaction>
</comment>
<keyword evidence="13" id="KW-0030">Aminoacyl-tRNA synthetase</keyword>
<evidence type="ECO:0000256" key="13">
    <source>
        <dbReference type="ARBA" id="ARBA00023146"/>
    </source>
</evidence>
<reference evidence="18 19" key="1">
    <citation type="journal article" date="2016" name="Nat. Commun.">
        <title>Thousands of microbial genomes shed light on interconnected biogeochemical processes in an aquifer system.</title>
        <authorList>
            <person name="Anantharaman K."/>
            <person name="Brown C.T."/>
            <person name="Hug L.A."/>
            <person name="Sharon I."/>
            <person name="Castelle C.J."/>
            <person name="Probst A.J."/>
            <person name="Thomas B.C."/>
            <person name="Singh A."/>
            <person name="Wilkins M.J."/>
            <person name="Karaoz U."/>
            <person name="Brodie E.L."/>
            <person name="Williams K.H."/>
            <person name="Hubbard S.S."/>
            <person name="Banfield J.F."/>
        </authorList>
    </citation>
    <scope>NUCLEOTIDE SEQUENCE [LARGE SCALE GENOMIC DNA]</scope>
</reference>
<proteinExistence type="predicted"/>
<keyword evidence="8 18" id="KW-0436">Ligase</keyword>
<evidence type="ECO:0000256" key="11">
    <source>
        <dbReference type="ARBA" id="ARBA00022884"/>
    </source>
</evidence>
<keyword evidence="6" id="KW-0963">Cytoplasm</keyword>
<evidence type="ECO:0000256" key="3">
    <source>
        <dbReference type="ARBA" id="ARBA00011738"/>
    </source>
</evidence>
<dbReference type="GO" id="GO:0005524">
    <property type="term" value="F:ATP binding"/>
    <property type="evidence" value="ECO:0007669"/>
    <property type="project" value="UniProtKB-KW"/>
</dbReference>
<dbReference type="CDD" id="cd02800">
    <property type="entry name" value="tRNA_bind_EcMetRS_like"/>
    <property type="match status" value="1"/>
</dbReference>
<accession>A0A1G1VQV3</accession>
<dbReference type="GO" id="GO:0006431">
    <property type="term" value="P:methionyl-tRNA aminoacylation"/>
    <property type="evidence" value="ECO:0007669"/>
    <property type="project" value="InterPro"/>
</dbReference>
<evidence type="ECO:0000259" key="17">
    <source>
        <dbReference type="PROSITE" id="PS50886"/>
    </source>
</evidence>
<keyword evidence="7 16" id="KW-0820">tRNA-binding</keyword>
<keyword evidence="9" id="KW-0547">Nucleotide-binding</keyword>
<dbReference type="GO" id="GO:0005737">
    <property type="term" value="C:cytoplasm"/>
    <property type="evidence" value="ECO:0007669"/>
    <property type="project" value="UniProtKB-SubCell"/>
</dbReference>
<dbReference type="InterPro" id="IPR004495">
    <property type="entry name" value="Met-tRNA-synth_bsu_C"/>
</dbReference>
<dbReference type="Proteomes" id="UP000179233">
    <property type="component" value="Unassembled WGS sequence"/>
</dbReference>
<evidence type="ECO:0000256" key="16">
    <source>
        <dbReference type="PROSITE-ProRule" id="PRU00209"/>
    </source>
</evidence>
<evidence type="ECO:0000256" key="6">
    <source>
        <dbReference type="ARBA" id="ARBA00022490"/>
    </source>
</evidence>
<dbReference type="PANTHER" id="PTHR11586:SF37">
    <property type="entry name" value="TRNA-BINDING DOMAIN-CONTAINING PROTEIN"/>
    <property type="match status" value="1"/>
</dbReference>
<dbReference type="Pfam" id="PF01588">
    <property type="entry name" value="tRNA_bind"/>
    <property type="match status" value="1"/>
</dbReference>
<dbReference type="GO" id="GO:0000049">
    <property type="term" value="F:tRNA binding"/>
    <property type="evidence" value="ECO:0007669"/>
    <property type="project" value="UniProtKB-UniRule"/>
</dbReference>
<evidence type="ECO:0000313" key="19">
    <source>
        <dbReference type="Proteomes" id="UP000179233"/>
    </source>
</evidence>
<evidence type="ECO:0000256" key="12">
    <source>
        <dbReference type="ARBA" id="ARBA00022917"/>
    </source>
</evidence>
<sequence>MKATIPFSDFSRLDLRVGTIQTADPVEGADNLLKITVDLGEVGKRQLIAGLRKSHTTSDLVGKQIVVVVNLEEKEIRGLTSSGMLLAADCEEKPILISPQEEVVPGTTIR</sequence>
<comment type="caution">
    <text evidence="18">The sequence shown here is derived from an EMBL/GenBank/DDBJ whole genome shotgun (WGS) entry which is preliminary data.</text>
</comment>
<dbReference type="Gene3D" id="2.40.50.140">
    <property type="entry name" value="Nucleic acid-binding proteins"/>
    <property type="match status" value="1"/>
</dbReference>
<evidence type="ECO:0000256" key="7">
    <source>
        <dbReference type="ARBA" id="ARBA00022555"/>
    </source>
</evidence>